<protein>
    <submittedName>
        <fullName evidence="1">Uncharacterized protein</fullName>
    </submittedName>
</protein>
<gene>
    <name evidence="1" type="ORF">UT24_C0046G0005</name>
</gene>
<reference evidence="1 2" key="1">
    <citation type="journal article" date="2015" name="Nature">
        <title>rRNA introns, odd ribosomes, and small enigmatic genomes across a large radiation of phyla.</title>
        <authorList>
            <person name="Brown C.T."/>
            <person name="Hug L.A."/>
            <person name="Thomas B.C."/>
            <person name="Sharon I."/>
            <person name="Castelle C.J."/>
            <person name="Singh A."/>
            <person name="Wilkins M.J."/>
            <person name="Williams K.H."/>
            <person name="Banfield J.F."/>
        </authorList>
    </citation>
    <scope>NUCLEOTIDE SEQUENCE [LARGE SCALE GENOMIC DNA]</scope>
</reference>
<dbReference type="STRING" id="1618574.UT24_C0046G0005"/>
<evidence type="ECO:0000313" key="1">
    <source>
        <dbReference type="EMBL" id="KKQ97573.1"/>
    </source>
</evidence>
<name>A0A0G0M070_9BACT</name>
<proteinExistence type="predicted"/>
<dbReference type="Proteomes" id="UP000033881">
    <property type="component" value="Unassembled WGS sequence"/>
</dbReference>
<dbReference type="AlphaFoldDB" id="A0A0G0M070"/>
<sequence>MKTLKLKHLIKEEWTDQGKGLSTEEKRSFLEAISKFNEFGKSIYRESNLKELAESIGKIVETASHITVSESEGTFDSVSVGRHMKSLNESMKLFGKTATEMSTLQQRLESCFGDIGTILDRYYDIHEIQESIDSIKESKIVKTKK</sequence>
<accession>A0A0G0M070</accession>
<comment type="caution">
    <text evidence="1">The sequence shown here is derived from an EMBL/GenBank/DDBJ whole genome shotgun (WGS) entry which is preliminary data.</text>
</comment>
<evidence type="ECO:0000313" key="2">
    <source>
        <dbReference type="Proteomes" id="UP000033881"/>
    </source>
</evidence>
<organism evidence="1 2">
    <name type="scientific">Candidatus Woesebacteria bacterium GW2011_GWB1_39_12</name>
    <dbReference type="NCBI Taxonomy" id="1618574"/>
    <lineage>
        <taxon>Bacteria</taxon>
        <taxon>Candidatus Woeseibacteriota</taxon>
    </lineage>
</organism>
<dbReference type="EMBL" id="LBWB01000046">
    <property type="protein sequence ID" value="KKQ97573.1"/>
    <property type="molecule type" value="Genomic_DNA"/>
</dbReference>